<feature type="transmembrane region" description="Helical" evidence="1">
    <location>
        <begin position="235"/>
        <end position="255"/>
    </location>
</feature>
<accession>A0A2P2J4X6</accession>
<organism evidence="2">
    <name type="scientific">Rhizophora mucronata</name>
    <name type="common">Asiatic mangrove</name>
    <dbReference type="NCBI Taxonomy" id="61149"/>
    <lineage>
        <taxon>Eukaryota</taxon>
        <taxon>Viridiplantae</taxon>
        <taxon>Streptophyta</taxon>
        <taxon>Embryophyta</taxon>
        <taxon>Tracheophyta</taxon>
        <taxon>Spermatophyta</taxon>
        <taxon>Magnoliopsida</taxon>
        <taxon>eudicotyledons</taxon>
        <taxon>Gunneridae</taxon>
        <taxon>Pentapetalae</taxon>
        <taxon>rosids</taxon>
        <taxon>fabids</taxon>
        <taxon>Malpighiales</taxon>
        <taxon>Rhizophoraceae</taxon>
        <taxon>Rhizophora</taxon>
    </lineage>
</organism>
<name>A0A2P2J4X6_RHIMU</name>
<feature type="transmembrane region" description="Helical" evidence="1">
    <location>
        <begin position="359"/>
        <end position="380"/>
    </location>
</feature>
<dbReference type="AlphaFoldDB" id="A0A2P2J4X6"/>
<evidence type="ECO:0000256" key="1">
    <source>
        <dbReference type="SAM" id="Phobius"/>
    </source>
</evidence>
<dbReference type="PANTHER" id="PTHR47346">
    <property type="entry name" value="HYDROLASES, ACTING ON ESTER BOND"/>
    <property type="match status" value="1"/>
</dbReference>
<feature type="transmembrane region" description="Helical" evidence="1">
    <location>
        <begin position="192"/>
        <end position="215"/>
    </location>
</feature>
<feature type="transmembrane region" description="Helical" evidence="1">
    <location>
        <begin position="285"/>
        <end position="305"/>
    </location>
</feature>
<sequence length="572" mass="63685">MDGFRFLTISVAPRPTVSGRPPPAVSMAVGQFFNPEDGMRDLSAQLMLLSAYSPKEMLLEEDHPLAYNLSFGVSLGLLPVSLSLKSTGCGINKSELSAVEIEDKDGRKEFEENSRLCKLRCFPPVAIAWDPTSGLYFFPNLDGQTIVVDSSPALWSSTMGSEETTVFLMVDPHCSYKMDMAVSESAAASRFLLLYGLQMVGFSFAVVFFAVMQQAHAWDLDLPVPSMMTAVESNLRTPLPFLLLGFLPVLISLFISLLKSQPIPPVSSFTIVSILSYLLANGSIFVLILVSQLIFYAAAVIHVFIKSRWQGLEENLFLVFVQRFPKLSSSLFPFKVIQVLRVNAMLVTTLMAISSGCFVHPVLGLCILLLAHALCCHNALCSSMTASSRSHPRKMELFDYKDEGNDKSHQFPFSLQENSSNSPNSSKSFGDTQLELFHHRHGLLILHLLAALMFVPSFVAWLQRMGLGHSFPWFLDSVLCSGVILHGIFNTKPEFNSLFSFLSILGKEMRLDFVYLLAGYHAYLSGLNLAPYRVFYAMAAIGFISSALRMLERRSREKGEPRFGRKKHSHRH</sequence>
<evidence type="ECO:0000313" key="2">
    <source>
        <dbReference type="EMBL" id="MBW88553.1"/>
    </source>
</evidence>
<protein>
    <submittedName>
        <fullName evidence="2">Uncharacterized protein LOC105140193 isoform X1</fullName>
    </submittedName>
</protein>
<feature type="transmembrane region" description="Helical" evidence="1">
    <location>
        <begin position="443"/>
        <end position="464"/>
    </location>
</feature>
<feature type="transmembrane region" description="Helical" evidence="1">
    <location>
        <begin position="534"/>
        <end position="551"/>
    </location>
</feature>
<keyword evidence="1" id="KW-1133">Transmembrane helix</keyword>
<dbReference type="EMBL" id="GGEC01008070">
    <property type="protein sequence ID" value="MBW88553.1"/>
    <property type="molecule type" value="Transcribed_RNA"/>
</dbReference>
<keyword evidence="1" id="KW-0472">Membrane</keyword>
<reference evidence="2" key="1">
    <citation type="submission" date="2018-02" db="EMBL/GenBank/DDBJ databases">
        <title>Rhizophora mucronata_Transcriptome.</title>
        <authorList>
            <person name="Meera S.P."/>
            <person name="Sreeshan A."/>
            <person name="Augustine A."/>
        </authorList>
    </citation>
    <scope>NUCLEOTIDE SEQUENCE</scope>
    <source>
        <tissue evidence="2">Leaf</tissue>
    </source>
</reference>
<dbReference type="PANTHER" id="PTHR47346:SF1">
    <property type="entry name" value="GPI INOSITOL-DEACYLASE"/>
    <property type="match status" value="1"/>
</dbReference>
<proteinExistence type="predicted"/>
<keyword evidence="1" id="KW-0812">Transmembrane</keyword>